<gene>
    <name evidence="10" type="ORF">H8S34_13005</name>
</gene>
<proteinExistence type="inferred from homology"/>
<dbReference type="InterPro" id="IPR027417">
    <property type="entry name" value="P-loop_NTPase"/>
</dbReference>
<evidence type="ECO:0000256" key="4">
    <source>
        <dbReference type="ARBA" id="ARBA00022475"/>
    </source>
</evidence>
<dbReference type="EMBL" id="JACOPR010000009">
    <property type="protein sequence ID" value="MBC5731738.1"/>
    <property type="molecule type" value="Genomic_DNA"/>
</dbReference>
<reference evidence="10 11" key="1">
    <citation type="submission" date="2020-08" db="EMBL/GenBank/DDBJ databases">
        <title>Genome public.</title>
        <authorList>
            <person name="Liu C."/>
            <person name="Sun Q."/>
        </authorList>
    </citation>
    <scope>NUCLEOTIDE SEQUENCE [LARGE SCALE GENOMIC DNA]</scope>
    <source>
        <strain evidence="10 11">New-38</strain>
    </source>
</reference>
<dbReference type="Gene3D" id="3.40.50.300">
    <property type="entry name" value="P-loop containing nucleotide triphosphate hydrolases"/>
    <property type="match status" value="1"/>
</dbReference>
<dbReference type="Pfam" id="PF00005">
    <property type="entry name" value="ABC_tran"/>
    <property type="match status" value="1"/>
</dbReference>
<dbReference type="InterPro" id="IPR050095">
    <property type="entry name" value="ECF_ABC_transporter_ATP-bd"/>
</dbReference>
<dbReference type="InterPro" id="IPR017871">
    <property type="entry name" value="ABC_transporter-like_CS"/>
</dbReference>
<dbReference type="PROSITE" id="PS50893">
    <property type="entry name" value="ABC_TRANSPORTER_2"/>
    <property type="match status" value="1"/>
</dbReference>
<comment type="similarity">
    <text evidence="2">Belongs to the ABC transporter superfamily.</text>
</comment>
<dbReference type="PROSITE" id="PS00211">
    <property type="entry name" value="ABC_TRANSPORTER_1"/>
    <property type="match status" value="1"/>
</dbReference>
<protein>
    <submittedName>
        <fullName evidence="10">ATP-binding cassette domain-containing protein</fullName>
    </submittedName>
</protein>
<accession>A0ABR7HW46</accession>
<evidence type="ECO:0000256" key="6">
    <source>
        <dbReference type="ARBA" id="ARBA00022840"/>
    </source>
</evidence>
<dbReference type="GO" id="GO:0005524">
    <property type="term" value="F:ATP binding"/>
    <property type="evidence" value="ECO:0007669"/>
    <property type="project" value="UniProtKB-KW"/>
</dbReference>
<dbReference type="SUPFAM" id="SSF52540">
    <property type="entry name" value="P-loop containing nucleoside triphosphate hydrolases"/>
    <property type="match status" value="1"/>
</dbReference>
<dbReference type="InterPro" id="IPR015856">
    <property type="entry name" value="ABC_transpr_CbiO/EcfA_su"/>
</dbReference>
<dbReference type="SMART" id="SM00382">
    <property type="entry name" value="AAA"/>
    <property type="match status" value="1"/>
</dbReference>
<dbReference type="RefSeq" id="WP_186964203.1">
    <property type="nucleotide sequence ID" value="NZ_JACOPR010000009.1"/>
</dbReference>
<evidence type="ECO:0000256" key="5">
    <source>
        <dbReference type="ARBA" id="ARBA00022741"/>
    </source>
</evidence>
<dbReference type="Proteomes" id="UP000660021">
    <property type="component" value="Unassembled WGS sequence"/>
</dbReference>
<evidence type="ECO:0000256" key="7">
    <source>
        <dbReference type="ARBA" id="ARBA00022967"/>
    </source>
</evidence>
<comment type="subcellular location">
    <subcellularLocation>
        <location evidence="1">Cell membrane</location>
        <topology evidence="1">Peripheral membrane protein</topology>
    </subcellularLocation>
</comment>
<evidence type="ECO:0000256" key="3">
    <source>
        <dbReference type="ARBA" id="ARBA00022448"/>
    </source>
</evidence>
<evidence type="ECO:0000313" key="10">
    <source>
        <dbReference type="EMBL" id="MBC5731738.1"/>
    </source>
</evidence>
<keyword evidence="3" id="KW-0813">Transport</keyword>
<evidence type="ECO:0000256" key="2">
    <source>
        <dbReference type="ARBA" id="ARBA00005417"/>
    </source>
</evidence>
<name>A0ABR7HW46_9FIRM</name>
<evidence type="ECO:0000259" key="9">
    <source>
        <dbReference type="PROSITE" id="PS50893"/>
    </source>
</evidence>
<organism evidence="10 11">
    <name type="scientific">Pseudoflavonifractor hominis</name>
    <dbReference type="NCBI Taxonomy" id="2763059"/>
    <lineage>
        <taxon>Bacteria</taxon>
        <taxon>Bacillati</taxon>
        <taxon>Bacillota</taxon>
        <taxon>Clostridia</taxon>
        <taxon>Eubacteriales</taxon>
        <taxon>Oscillospiraceae</taxon>
        <taxon>Pseudoflavonifractor</taxon>
    </lineage>
</organism>
<sequence>MREPVIQVDHLTYTYPNGFEALHDVSFTIEKNDFVAIIGQNGAGKSTLLKNLVGLHKPTQGNIIVDGVNTREISVARLSTKVGFVLQNPDRQLFADSVEEEIRFGPQNLKLDKAEIDTRVEHAMEQTGLTRLRREFPMALSAGDRAKVVIASVIAMQPEIIILDEPTTGQDRRGCAQIMDIAKEFQRRGHTVIVVTHAMSLVAEYADRVIVMCKGRRILDGPTAEVFAQEEKLKESFVLPPQVTRLARAMSAVLPVDHTILSTQELSGCIAARVQANQM</sequence>
<dbReference type="InterPro" id="IPR003593">
    <property type="entry name" value="AAA+_ATPase"/>
</dbReference>
<keyword evidence="11" id="KW-1185">Reference proteome</keyword>
<evidence type="ECO:0000256" key="1">
    <source>
        <dbReference type="ARBA" id="ARBA00004202"/>
    </source>
</evidence>
<keyword evidence="4" id="KW-1003">Cell membrane</keyword>
<keyword evidence="6 10" id="KW-0067">ATP-binding</keyword>
<keyword evidence="7" id="KW-1278">Translocase</keyword>
<keyword evidence="8" id="KW-0472">Membrane</keyword>
<dbReference type="PANTHER" id="PTHR43553:SF21">
    <property type="entry name" value="ABC TRANSPORTER ATP-BINDING PROTEIN MA_1418-RELATED"/>
    <property type="match status" value="1"/>
</dbReference>
<dbReference type="PANTHER" id="PTHR43553">
    <property type="entry name" value="HEAVY METAL TRANSPORTER"/>
    <property type="match status" value="1"/>
</dbReference>
<evidence type="ECO:0000256" key="8">
    <source>
        <dbReference type="ARBA" id="ARBA00023136"/>
    </source>
</evidence>
<feature type="domain" description="ABC transporter" evidence="9">
    <location>
        <begin position="6"/>
        <end position="239"/>
    </location>
</feature>
<keyword evidence="5" id="KW-0547">Nucleotide-binding</keyword>
<comment type="caution">
    <text evidence="10">The sequence shown here is derived from an EMBL/GenBank/DDBJ whole genome shotgun (WGS) entry which is preliminary data.</text>
</comment>
<evidence type="ECO:0000313" key="11">
    <source>
        <dbReference type="Proteomes" id="UP000660021"/>
    </source>
</evidence>
<dbReference type="CDD" id="cd03225">
    <property type="entry name" value="ABC_cobalt_CbiO_domain1"/>
    <property type="match status" value="1"/>
</dbReference>
<dbReference type="InterPro" id="IPR003439">
    <property type="entry name" value="ABC_transporter-like_ATP-bd"/>
</dbReference>